<dbReference type="GO" id="GO:0006950">
    <property type="term" value="P:response to stress"/>
    <property type="evidence" value="ECO:0007669"/>
    <property type="project" value="TreeGrafter"/>
</dbReference>
<organism evidence="2 3">
    <name type="scientific">Nocardioides jejuensis</name>
    <dbReference type="NCBI Taxonomy" id="2502782"/>
    <lineage>
        <taxon>Bacteria</taxon>
        <taxon>Bacillati</taxon>
        <taxon>Actinomycetota</taxon>
        <taxon>Actinomycetes</taxon>
        <taxon>Propionibacteriales</taxon>
        <taxon>Nocardioidaceae</taxon>
        <taxon>Nocardioides</taxon>
    </lineage>
</organism>
<dbReference type="InterPro" id="IPR036390">
    <property type="entry name" value="WH_DNA-bd_sf"/>
</dbReference>
<comment type="caution">
    <text evidence="2">The sequence shown here is derived from an EMBL/GenBank/DDBJ whole genome shotgun (WGS) entry which is preliminary data.</text>
</comment>
<keyword evidence="3" id="KW-1185">Reference proteome</keyword>
<dbReference type="InterPro" id="IPR000835">
    <property type="entry name" value="HTH_MarR-typ"/>
</dbReference>
<accession>A0A4R1CIR6</accession>
<dbReference type="GO" id="GO:0003700">
    <property type="term" value="F:DNA-binding transcription factor activity"/>
    <property type="evidence" value="ECO:0007669"/>
    <property type="project" value="InterPro"/>
</dbReference>
<dbReference type="AlphaFoldDB" id="A0A4R1CIR6"/>
<dbReference type="InterPro" id="IPR036388">
    <property type="entry name" value="WH-like_DNA-bd_sf"/>
</dbReference>
<gene>
    <name evidence="2" type="ORF">EPD65_05540</name>
</gene>
<evidence type="ECO:0000313" key="2">
    <source>
        <dbReference type="EMBL" id="TCJ30046.1"/>
    </source>
</evidence>
<dbReference type="SUPFAM" id="SSF46785">
    <property type="entry name" value="Winged helix' DNA-binding domain"/>
    <property type="match status" value="1"/>
</dbReference>
<dbReference type="Gene3D" id="1.10.10.10">
    <property type="entry name" value="Winged helix-like DNA-binding domain superfamily/Winged helix DNA-binding domain"/>
    <property type="match status" value="1"/>
</dbReference>
<dbReference type="PANTHER" id="PTHR33164:SF99">
    <property type="entry name" value="MARR FAMILY REGULATORY PROTEIN"/>
    <property type="match status" value="1"/>
</dbReference>
<reference evidence="2 3" key="1">
    <citation type="submission" date="2019-03" db="EMBL/GenBank/DDBJ databases">
        <authorList>
            <person name="Kim M.K.M."/>
        </authorList>
    </citation>
    <scope>NUCLEOTIDE SEQUENCE [LARGE SCALE GENOMIC DNA]</scope>
    <source>
        <strain evidence="2 3">18JY15-6</strain>
    </source>
</reference>
<dbReference type="OrthoDB" id="8635520at2"/>
<sequence>MAESRWLDDDEQRAWRSFLVASTLLSSAIDDAAKRHDISGSEYAILVRLSEAPDGELRMAQLADGLLHSRSRVTHTIKRMEAKGLVTRADSAEDGRGVVARLTDAGAQRLVDAAPDHVAAVRRHLFDLISPDDMLAFGRVMGTVADELNEVSPEANRIR</sequence>
<protein>
    <submittedName>
        <fullName evidence="2">MarR family transcriptional regulator</fullName>
    </submittedName>
</protein>
<dbReference type="InterPro" id="IPR039422">
    <property type="entry name" value="MarR/SlyA-like"/>
</dbReference>
<dbReference type="Pfam" id="PF12802">
    <property type="entry name" value="MarR_2"/>
    <property type="match status" value="1"/>
</dbReference>
<name>A0A4R1CIR6_9ACTN</name>
<feature type="domain" description="HTH marR-type" evidence="1">
    <location>
        <begin position="11"/>
        <end position="146"/>
    </location>
</feature>
<evidence type="ECO:0000259" key="1">
    <source>
        <dbReference type="PROSITE" id="PS50995"/>
    </source>
</evidence>
<dbReference type="SMART" id="SM00347">
    <property type="entry name" value="HTH_MARR"/>
    <property type="match status" value="1"/>
</dbReference>
<evidence type="ECO:0000313" key="3">
    <source>
        <dbReference type="Proteomes" id="UP000295453"/>
    </source>
</evidence>
<dbReference type="EMBL" id="SJZJ01000006">
    <property type="protein sequence ID" value="TCJ30046.1"/>
    <property type="molecule type" value="Genomic_DNA"/>
</dbReference>
<proteinExistence type="predicted"/>
<dbReference type="Proteomes" id="UP000295453">
    <property type="component" value="Unassembled WGS sequence"/>
</dbReference>
<dbReference type="PROSITE" id="PS50995">
    <property type="entry name" value="HTH_MARR_2"/>
    <property type="match status" value="1"/>
</dbReference>
<dbReference type="RefSeq" id="WP_131582170.1">
    <property type="nucleotide sequence ID" value="NZ_SJZJ01000006.1"/>
</dbReference>
<dbReference type="PANTHER" id="PTHR33164">
    <property type="entry name" value="TRANSCRIPTIONAL REGULATOR, MARR FAMILY"/>
    <property type="match status" value="1"/>
</dbReference>